<evidence type="ECO:0000259" key="7">
    <source>
        <dbReference type="Pfam" id="PF01676"/>
    </source>
</evidence>
<sequence length="367" mass="41002">MEILRDLLKENRTRILFLVADGIGGVPHPDYGYKTELEYAKTPNLDELAAKSVTGLTIPVDHGITPGSGPAHLSLFGYDPIRHNIGRGVLEALGIGFKLEKKDVAIRGNFCTLGPDGLVLDRRAGRIPTDESREIVEKLQEAIKEIDGVQIIWRPGKEHRFVLVLRGDGLSDRVAETDPQKEGKPPVEPEPLEEDARKTSEVLKKLISRAKEILKDEKKANFILLRGYAKPPELIPFPEKYGLRSLSLAYYPMYKGLTRLLGMDTPDVGDSFEDVIRAYREMGGEYDYVYLHYKDTDKAGEDGDFLKKVDRIENLDRHLPEILGLKPDVVVVTGDHSTPSLLAGHSWHPNPTILYSPHAGADDVHVY</sequence>
<gene>
    <name evidence="8" type="ORF">ENG67_04720</name>
</gene>
<comment type="caution">
    <text evidence="8">The sequence shown here is derived from an EMBL/GenBank/DDBJ whole genome shotgun (WGS) entry which is preliminary data.</text>
</comment>
<evidence type="ECO:0000256" key="6">
    <source>
        <dbReference type="SAM" id="MobiDB-lite"/>
    </source>
</evidence>
<dbReference type="GO" id="GO:0004619">
    <property type="term" value="F:phosphoglycerate mutase activity"/>
    <property type="evidence" value="ECO:0007669"/>
    <property type="project" value="UniProtKB-EC"/>
</dbReference>
<dbReference type="CDD" id="cd16011">
    <property type="entry name" value="iPGM_like"/>
    <property type="match status" value="1"/>
</dbReference>
<dbReference type="Pfam" id="PF10143">
    <property type="entry name" value="PhosphMutase"/>
    <property type="match status" value="1"/>
</dbReference>
<name>A0A7C1BH58_UNCW3</name>
<comment type="function">
    <text evidence="2">Catalyzes the interconversion of 2-phosphoglycerate and 3-phosphoglycerate.</text>
</comment>
<feature type="compositionally biased region" description="Basic and acidic residues" evidence="6">
    <location>
        <begin position="174"/>
        <end position="187"/>
    </location>
</feature>
<evidence type="ECO:0000256" key="4">
    <source>
        <dbReference type="ARBA" id="ARBA00005524"/>
    </source>
</evidence>
<dbReference type="PANTHER" id="PTHR31209">
    <property type="entry name" value="COFACTOR-INDEPENDENT PHOSPHOGLYCERATE MUTASE"/>
    <property type="match status" value="1"/>
</dbReference>
<evidence type="ECO:0000313" key="8">
    <source>
        <dbReference type="EMBL" id="HDM90492.1"/>
    </source>
</evidence>
<evidence type="ECO:0000256" key="2">
    <source>
        <dbReference type="ARBA" id="ARBA00002315"/>
    </source>
</evidence>
<evidence type="ECO:0000256" key="5">
    <source>
        <dbReference type="ARBA" id="ARBA00023152"/>
    </source>
</evidence>
<comment type="similarity">
    <text evidence="4">Belongs to the BPG-independent phosphoglycerate mutase family. A-PGAM subfamily.</text>
</comment>
<dbReference type="InterPro" id="IPR004456">
    <property type="entry name" value="Pglycerate_mutase_ApgM"/>
</dbReference>
<dbReference type="EMBL" id="DRBW01000180">
    <property type="protein sequence ID" value="HDM90492.1"/>
    <property type="molecule type" value="Genomic_DNA"/>
</dbReference>
<dbReference type="Gene3D" id="3.30.70.2130">
    <property type="entry name" value="Metalloenzyme domain"/>
    <property type="match status" value="1"/>
</dbReference>
<accession>A0A7C1BH58</accession>
<dbReference type="PANTHER" id="PTHR31209:SF0">
    <property type="entry name" value="METALLOENZYME DOMAIN-CONTAINING PROTEIN"/>
    <property type="match status" value="1"/>
</dbReference>
<dbReference type="PIRSF" id="PIRSF006392">
    <property type="entry name" value="IPGAM_arch"/>
    <property type="match status" value="1"/>
</dbReference>
<comment type="catalytic activity">
    <reaction evidence="1">
        <text>(2R)-2-phosphoglycerate = (2R)-3-phosphoglycerate</text>
        <dbReference type="Rhea" id="RHEA:15901"/>
        <dbReference type="ChEBI" id="CHEBI:58272"/>
        <dbReference type="ChEBI" id="CHEBI:58289"/>
        <dbReference type="EC" id="5.4.2.12"/>
    </reaction>
</comment>
<dbReference type="NCBIfam" id="NF003160">
    <property type="entry name" value="PRK04135.1"/>
    <property type="match status" value="1"/>
</dbReference>
<dbReference type="Proteomes" id="UP000885931">
    <property type="component" value="Unassembled WGS sequence"/>
</dbReference>
<dbReference type="GO" id="GO:0006096">
    <property type="term" value="P:glycolytic process"/>
    <property type="evidence" value="ECO:0007669"/>
    <property type="project" value="UniProtKB-KW"/>
</dbReference>
<organism evidence="8">
    <name type="scientific">candidate division WOR-3 bacterium</name>
    <dbReference type="NCBI Taxonomy" id="2052148"/>
    <lineage>
        <taxon>Bacteria</taxon>
        <taxon>Bacteria division WOR-3</taxon>
    </lineage>
</organism>
<proteinExistence type="inferred from homology"/>
<dbReference type="GO" id="GO:0046872">
    <property type="term" value="F:metal ion binding"/>
    <property type="evidence" value="ECO:0007669"/>
    <property type="project" value="InterPro"/>
</dbReference>
<dbReference type="Pfam" id="PF01676">
    <property type="entry name" value="Metalloenzyme"/>
    <property type="match status" value="1"/>
</dbReference>
<comment type="pathway">
    <text evidence="3">Carbohydrate degradation.</text>
</comment>
<dbReference type="AlphaFoldDB" id="A0A7C1BH58"/>
<dbReference type="NCBIfam" id="TIGR00306">
    <property type="entry name" value="apgM"/>
    <property type="match status" value="1"/>
</dbReference>
<dbReference type="InterPro" id="IPR017850">
    <property type="entry name" value="Alkaline_phosphatase_core_sf"/>
</dbReference>
<reference evidence="8" key="1">
    <citation type="journal article" date="2020" name="mSystems">
        <title>Genome- and Community-Level Interaction Insights into Carbon Utilization and Element Cycling Functions of Hydrothermarchaeota in Hydrothermal Sediment.</title>
        <authorList>
            <person name="Zhou Z."/>
            <person name="Liu Y."/>
            <person name="Xu W."/>
            <person name="Pan J."/>
            <person name="Luo Z.H."/>
            <person name="Li M."/>
        </authorList>
    </citation>
    <scope>NUCLEOTIDE SEQUENCE [LARGE SCALE GENOMIC DNA]</scope>
    <source>
        <strain evidence="8">HyVt-237</strain>
    </source>
</reference>
<keyword evidence="5" id="KW-0324">Glycolysis</keyword>
<evidence type="ECO:0000256" key="3">
    <source>
        <dbReference type="ARBA" id="ARBA00004921"/>
    </source>
</evidence>
<dbReference type="Gene3D" id="3.40.720.10">
    <property type="entry name" value="Alkaline Phosphatase, subunit A"/>
    <property type="match status" value="1"/>
</dbReference>
<dbReference type="InterPro" id="IPR006124">
    <property type="entry name" value="Metalloenzyme"/>
</dbReference>
<feature type="non-terminal residue" evidence="8">
    <location>
        <position position="367"/>
    </location>
</feature>
<evidence type="ECO:0000256" key="1">
    <source>
        <dbReference type="ARBA" id="ARBA00000370"/>
    </source>
</evidence>
<dbReference type="SUPFAM" id="SSF53649">
    <property type="entry name" value="Alkaline phosphatase-like"/>
    <property type="match status" value="1"/>
</dbReference>
<dbReference type="InterPro" id="IPR042253">
    <property type="entry name" value="Pglycerate_mutase_ApgM_sf"/>
</dbReference>
<feature type="domain" description="Metalloenzyme" evidence="7">
    <location>
        <begin position="14"/>
        <end position="358"/>
    </location>
</feature>
<feature type="region of interest" description="Disordered" evidence="6">
    <location>
        <begin position="174"/>
        <end position="196"/>
    </location>
</feature>
<protein>
    <submittedName>
        <fullName evidence="8">2,3-bisphosphoglycerate-independent phosphoglycerate mutase</fullName>
    </submittedName>
</protein>